<reference evidence="17 18" key="1">
    <citation type="submission" date="2020-07" db="EMBL/GenBank/DDBJ databases">
        <authorList>
            <person name="Li M."/>
        </authorList>
    </citation>
    <scope>NUCLEOTIDE SEQUENCE [LARGE SCALE GENOMIC DNA]</scope>
    <source>
        <strain evidence="17 18">DSM 23284</strain>
    </source>
</reference>
<evidence type="ECO:0000256" key="5">
    <source>
        <dbReference type="ARBA" id="ARBA00022692"/>
    </source>
</evidence>
<evidence type="ECO:0000256" key="2">
    <source>
        <dbReference type="ARBA" id="ARBA00004141"/>
    </source>
</evidence>
<keyword evidence="12" id="KW-0175">Coiled coil</keyword>
<dbReference type="InterPro" id="IPR003594">
    <property type="entry name" value="HATPase_dom"/>
</dbReference>
<dbReference type="Pfam" id="PF08448">
    <property type="entry name" value="PAS_4"/>
    <property type="match status" value="1"/>
</dbReference>
<feature type="coiled-coil region" evidence="12">
    <location>
        <begin position="326"/>
        <end position="357"/>
    </location>
</feature>
<dbReference type="NCBIfam" id="TIGR00229">
    <property type="entry name" value="sensory_box"/>
    <property type="match status" value="1"/>
</dbReference>
<dbReference type="GO" id="GO:0000156">
    <property type="term" value="F:phosphorelay response regulator activity"/>
    <property type="evidence" value="ECO:0007669"/>
    <property type="project" value="TreeGrafter"/>
</dbReference>
<dbReference type="PROSITE" id="PS50112">
    <property type="entry name" value="PAS"/>
    <property type="match status" value="1"/>
</dbReference>
<dbReference type="GO" id="GO:0030295">
    <property type="term" value="F:protein kinase activator activity"/>
    <property type="evidence" value="ECO:0007669"/>
    <property type="project" value="TreeGrafter"/>
</dbReference>
<dbReference type="SMART" id="SM00387">
    <property type="entry name" value="HATPase_c"/>
    <property type="match status" value="1"/>
</dbReference>
<organism evidence="17 18">
    <name type="scientific">Stappia taiwanensis</name>
    <dbReference type="NCBI Taxonomy" id="992267"/>
    <lineage>
        <taxon>Bacteria</taxon>
        <taxon>Pseudomonadati</taxon>
        <taxon>Pseudomonadota</taxon>
        <taxon>Alphaproteobacteria</taxon>
        <taxon>Hyphomicrobiales</taxon>
        <taxon>Stappiaceae</taxon>
        <taxon>Stappia</taxon>
    </lineage>
</organism>
<keyword evidence="11 13" id="KW-0472">Membrane</keyword>
<evidence type="ECO:0000256" key="4">
    <source>
        <dbReference type="ARBA" id="ARBA00022679"/>
    </source>
</evidence>
<dbReference type="PANTHER" id="PTHR42878">
    <property type="entry name" value="TWO-COMPONENT HISTIDINE KINASE"/>
    <property type="match status" value="1"/>
</dbReference>
<evidence type="ECO:0000256" key="13">
    <source>
        <dbReference type="SAM" id="Phobius"/>
    </source>
</evidence>
<dbReference type="InterPro" id="IPR000700">
    <property type="entry name" value="PAS-assoc_C"/>
</dbReference>
<name>A0A838XII1_9HYPH</name>
<dbReference type="GO" id="GO:0000155">
    <property type="term" value="F:phosphorelay sensor kinase activity"/>
    <property type="evidence" value="ECO:0007669"/>
    <property type="project" value="InterPro"/>
</dbReference>
<evidence type="ECO:0000313" key="18">
    <source>
        <dbReference type="Proteomes" id="UP000559404"/>
    </source>
</evidence>
<feature type="transmembrane region" description="Helical" evidence="13">
    <location>
        <begin position="172"/>
        <end position="195"/>
    </location>
</feature>
<dbReference type="SUPFAM" id="SSF55874">
    <property type="entry name" value="ATPase domain of HSP90 chaperone/DNA topoisomerase II/histidine kinase"/>
    <property type="match status" value="1"/>
</dbReference>
<feature type="domain" description="PAC" evidence="16">
    <location>
        <begin position="280"/>
        <end position="335"/>
    </location>
</feature>
<keyword evidence="9 13" id="KW-1133">Transmembrane helix</keyword>
<dbReference type="PROSITE" id="PS50113">
    <property type="entry name" value="PAC"/>
    <property type="match status" value="1"/>
</dbReference>
<keyword evidence="10" id="KW-0902">Two-component regulatory system</keyword>
<dbReference type="EMBL" id="JACEON010000001">
    <property type="protein sequence ID" value="MBA4610355.1"/>
    <property type="molecule type" value="Genomic_DNA"/>
</dbReference>
<dbReference type="Gene3D" id="3.30.450.20">
    <property type="entry name" value="PAS domain"/>
    <property type="match status" value="1"/>
</dbReference>
<dbReference type="InterPro" id="IPR003661">
    <property type="entry name" value="HisK_dim/P_dom"/>
</dbReference>
<evidence type="ECO:0000256" key="8">
    <source>
        <dbReference type="ARBA" id="ARBA00022840"/>
    </source>
</evidence>
<dbReference type="GO" id="GO:0005524">
    <property type="term" value="F:ATP binding"/>
    <property type="evidence" value="ECO:0007669"/>
    <property type="project" value="UniProtKB-KW"/>
</dbReference>
<sequence length="609" mass="67842">MNRLPRTLLGLFLPLALIAVFAALLLYSLSRLAEIEQDMRIKATQNMLWTMYQAHSSALQLENVLLKADSGAVSPAEIERRYNVLLSRIALLNEGPQRRQVEALGYSDELDRLTTAARSVAPMVKDPTRANIQEIRDALHPFNPVLGRAGNAAMISEWNQLGSRLDTHRQKLWQIIWLLFGLMAAGAVLSAYLIFTLRQSRHRTSLLRRERRFSELLVASSGDGVLAADADGRCTVWNDAMHALFDVSPNQARGASLEDISGFFATERVREGLQRALAGDPFDLPFLPFFRSGEELPHYVDLRLFPLRDRDQTIGIIGLVRDVTDKHAAQEAIARHNERLEELIADRTRELNEALQQQRSAADLYRNFAAMVSHEFRTPLAIIDSALQRLVRRADRVSSLEITERATKARDAIRRLTSLVATTLDTARLDAGQVEVTCERCDIADLAATICDRQREASPGCRIHLETTGPAPAQFDPTHAEHVLSNLISNAVKYAPEGSPISVRVTLESDLVTCSVRNETAKPLTDDDRAKLFDRYYRGSNAMGLPGTGIGLYMARALARMQNGDIELSVQEHEGKVEFRFLLPRIGAGPATPSLYAAPVHIRRDLPVP</sequence>
<keyword evidence="18" id="KW-1185">Reference proteome</keyword>
<evidence type="ECO:0000256" key="1">
    <source>
        <dbReference type="ARBA" id="ARBA00000085"/>
    </source>
</evidence>
<dbReference type="InterPro" id="IPR005467">
    <property type="entry name" value="His_kinase_dom"/>
</dbReference>
<dbReference type="GO" id="GO:0016020">
    <property type="term" value="C:membrane"/>
    <property type="evidence" value="ECO:0007669"/>
    <property type="project" value="UniProtKB-SubCell"/>
</dbReference>
<dbReference type="EC" id="2.7.13.3" evidence="3"/>
<comment type="catalytic activity">
    <reaction evidence="1">
        <text>ATP + protein L-histidine = ADP + protein N-phospho-L-histidine.</text>
        <dbReference type="EC" id="2.7.13.3"/>
    </reaction>
</comment>
<evidence type="ECO:0000259" key="14">
    <source>
        <dbReference type="PROSITE" id="PS50109"/>
    </source>
</evidence>
<comment type="caution">
    <text evidence="17">The sequence shown here is derived from an EMBL/GenBank/DDBJ whole genome shotgun (WGS) entry which is preliminary data.</text>
</comment>
<dbReference type="CDD" id="cd00130">
    <property type="entry name" value="PAS"/>
    <property type="match status" value="1"/>
</dbReference>
<comment type="subcellular location">
    <subcellularLocation>
        <location evidence="2">Membrane</location>
        <topology evidence="2">Multi-pass membrane protein</topology>
    </subcellularLocation>
</comment>
<dbReference type="SMART" id="SM00388">
    <property type="entry name" value="HisKA"/>
    <property type="match status" value="1"/>
</dbReference>
<protein>
    <recommendedName>
        <fullName evidence="3">histidine kinase</fullName>
        <ecNumber evidence="3">2.7.13.3</ecNumber>
    </recommendedName>
</protein>
<evidence type="ECO:0000313" key="17">
    <source>
        <dbReference type="EMBL" id="MBA4610355.1"/>
    </source>
</evidence>
<dbReference type="RefSeq" id="WP_181758532.1">
    <property type="nucleotide sequence ID" value="NZ_BMCR01000001.1"/>
</dbReference>
<dbReference type="SUPFAM" id="SSF55785">
    <property type="entry name" value="PYP-like sensor domain (PAS domain)"/>
    <property type="match status" value="1"/>
</dbReference>
<dbReference type="Gene3D" id="3.30.565.10">
    <property type="entry name" value="Histidine kinase-like ATPase, C-terminal domain"/>
    <property type="match status" value="1"/>
</dbReference>
<dbReference type="InterPro" id="IPR013656">
    <property type="entry name" value="PAS_4"/>
</dbReference>
<dbReference type="PANTHER" id="PTHR42878:SF7">
    <property type="entry name" value="SENSOR HISTIDINE KINASE GLRK"/>
    <property type="match status" value="1"/>
</dbReference>
<evidence type="ECO:0000256" key="9">
    <source>
        <dbReference type="ARBA" id="ARBA00022989"/>
    </source>
</evidence>
<dbReference type="Pfam" id="PF00512">
    <property type="entry name" value="HisKA"/>
    <property type="match status" value="1"/>
</dbReference>
<keyword evidence="7 17" id="KW-0418">Kinase</keyword>
<dbReference type="GO" id="GO:0007234">
    <property type="term" value="P:osmosensory signaling via phosphorelay pathway"/>
    <property type="evidence" value="ECO:0007669"/>
    <property type="project" value="TreeGrafter"/>
</dbReference>
<dbReference type="Pfam" id="PF02518">
    <property type="entry name" value="HATPase_c"/>
    <property type="match status" value="1"/>
</dbReference>
<dbReference type="SUPFAM" id="SSF47384">
    <property type="entry name" value="Homodimeric domain of signal transducing histidine kinase"/>
    <property type="match status" value="1"/>
</dbReference>
<gene>
    <name evidence="17" type="ORF">H1W37_01720</name>
</gene>
<keyword evidence="6" id="KW-0547">Nucleotide-binding</keyword>
<evidence type="ECO:0000259" key="15">
    <source>
        <dbReference type="PROSITE" id="PS50112"/>
    </source>
</evidence>
<evidence type="ECO:0000256" key="7">
    <source>
        <dbReference type="ARBA" id="ARBA00022777"/>
    </source>
</evidence>
<dbReference type="AlphaFoldDB" id="A0A838XII1"/>
<evidence type="ECO:0000259" key="16">
    <source>
        <dbReference type="PROSITE" id="PS50113"/>
    </source>
</evidence>
<feature type="domain" description="Histidine kinase" evidence="14">
    <location>
        <begin position="371"/>
        <end position="587"/>
    </location>
</feature>
<dbReference type="PROSITE" id="PS50109">
    <property type="entry name" value="HIS_KIN"/>
    <property type="match status" value="1"/>
</dbReference>
<dbReference type="CDD" id="cd00082">
    <property type="entry name" value="HisKA"/>
    <property type="match status" value="1"/>
</dbReference>
<dbReference type="InterPro" id="IPR036890">
    <property type="entry name" value="HATPase_C_sf"/>
</dbReference>
<dbReference type="InterPro" id="IPR000014">
    <property type="entry name" value="PAS"/>
</dbReference>
<proteinExistence type="predicted"/>
<keyword evidence="4" id="KW-0808">Transferase</keyword>
<dbReference type="InterPro" id="IPR036097">
    <property type="entry name" value="HisK_dim/P_sf"/>
</dbReference>
<feature type="domain" description="PAS" evidence="15">
    <location>
        <begin position="209"/>
        <end position="280"/>
    </location>
</feature>
<evidence type="ECO:0000256" key="6">
    <source>
        <dbReference type="ARBA" id="ARBA00022741"/>
    </source>
</evidence>
<dbReference type="Gene3D" id="1.10.287.130">
    <property type="match status" value="1"/>
</dbReference>
<dbReference type="InterPro" id="IPR050351">
    <property type="entry name" value="BphY/WalK/GraS-like"/>
</dbReference>
<dbReference type="InterPro" id="IPR035965">
    <property type="entry name" value="PAS-like_dom_sf"/>
</dbReference>
<evidence type="ECO:0000256" key="12">
    <source>
        <dbReference type="SAM" id="Coils"/>
    </source>
</evidence>
<evidence type="ECO:0000256" key="3">
    <source>
        <dbReference type="ARBA" id="ARBA00012438"/>
    </source>
</evidence>
<dbReference type="Proteomes" id="UP000559404">
    <property type="component" value="Unassembled WGS sequence"/>
</dbReference>
<keyword evidence="5 13" id="KW-0812">Transmembrane</keyword>
<evidence type="ECO:0000256" key="10">
    <source>
        <dbReference type="ARBA" id="ARBA00023012"/>
    </source>
</evidence>
<dbReference type="SMART" id="SM00091">
    <property type="entry name" value="PAS"/>
    <property type="match status" value="1"/>
</dbReference>
<keyword evidence="8" id="KW-0067">ATP-binding</keyword>
<evidence type="ECO:0000256" key="11">
    <source>
        <dbReference type="ARBA" id="ARBA00023136"/>
    </source>
</evidence>
<accession>A0A838XII1</accession>
<reference evidence="17 18" key="2">
    <citation type="submission" date="2020-08" db="EMBL/GenBank/DDBJ databases">
        <title>Stappia taiwanensis sp. nov., isolated from a coastal thermal spring.</title>
        <authorList>
            <person name="Kampfer P."/>
        </authorList>
    </citation>
    <scope>NUCLEOTIDE SEQUENCE [LARGE SCALE GENOMIC DNA]</scope>
    <source>
        <strain evidence="17 18">DSM 23284</strain>
    </source>
</reference>